<dbReference type="Gene3D" id="2.130.10.10">
    <property type="entry name" value="YVTN repeat-like/Quinoprotein amine dehydrogenase"/>
    <property type="match status" value="1"/>
</dbReference>
<evidence type="ECO:0000256" key="1">
    <source>
        <dbReference type="SAM" id="MobiDB-lite"/>
    </source>
</evidence>
<feature type="compositionally biased region" description="Polar residues" evidence="1">
    <location>
        <begin position="13"/>
        <end position="25"/>
    </location>
</feature>
<accession>A0A1C3E6V8</accession>
<sequence>MPDRFLKKRHNSQELSELTGKTQSMHDSRHHMNARSHDNSCGWWQSRCGCQQLCYLFVIPLWLFTSGNGLQITIAQELPGVREAWTFNFSEPALRQLDAVRENMEAGQWSEAVEMVESVLESSAHELVALNQLAWIGEAQTAAWAGQKNLEKEISGPQFSRKSSPGQRVLNVELTVRQILSVWPEEGRKVYREKFDPKARRWWGEYQSTGDVSFLERIVQRAWLASDGDLAVDELAHHAFRQREYITARLLWQSLLQPELRMKLSRFSMVQVHAEATYPDSDLPAADVVARIVLCRLFSGDEPGTAAGIELLAKEFPEAKGKLGDQEGKWFELIDQVRAALIERSIRQSEPGARQNPRSTSSAAHLVHDEQKTAIAESPVMFSRRGWAKRVEDLTLPRTWGGIPSRTGNTGPAFDLGAPVWSANIPQEKLSLYKPTEQRLLADVPASYPLIWNNLVLLPTANQIMAWDVVSGRPAWKTALDANASIYPPNGGESLVPPILPSRGRPAYSLTVSDERLYARLGWPVTLKAENETRDAGGQLICLDVGKEQGKLHWSVLPADLFEEGESWEFAGTPVVRNGAVYTILTRSRAVIEWALMCQDAETGNLRWLTRLGYGRTTLLPNVNQLGLALATVQEGFVIVSVEPGGVICVDGKTGRALWGVALKVVPGEDPRWPYVVLPCLAENEVVIAAPAGTDELLALDLATGAALWSRPQPEKLSQWLGIRDGSLFAGGKSLWAMELKSGKTDWQFEQSDPEWMSYGQGLFAGESILWPAREALFEIDPQSGTPTRIHHWQISGSECAGGHLALVKGRLVVSQRDRIVVYGEEAGVVRPALGQR</sequence>
<dbReference type="Pfam" id="PF13360">
    <property type="entry name" value="PQQ_2"/>
    <property type="match status" value="1"/>
</dbReference>
<feature type="compositionally biased region" description="Basic residues" evidence="1">
    <location>
        <begin position="1"/>
        <end position="10"/>
    </location>
</feature>
<gene>
    <name evidence="3" type="ORF">A6X21_10325</name>
</gene>
<protein>
    <recommendedName>
        <fullName evidence="2">Pyrrolo-quinoline quinone repeat domain-containing protein</fullName>
    </recommendedName>
</protein>
<comment type="caution">
    <text evidence="3">The sequence shown here is derived from an EMBL/GenBank/DDBJ whole genome shotgun (WGS) entry which is preliminary data.</text>
</comment>
<evidence type="ECO:0000313" key="3">
    <source>
        <dbReference type="EMBL" id="ODA28889.1"/>
    </source>
</evidence>
<feature type="region of interest" description="Disordered" evidence="1">
    <location>
        <begin position="1"/>
        <end position="32"/>
    </location>
</feature>
<name>A0A1C3E6V8_9PLAN</name>
<reference evidence="3 4" key="1">
    <citation type="submission" date="2016-05" db="EMBL/GenBank/DDBJ databases">
        <title>Genomic and physiological characterization of Planctopirus sp. isolated from fresh water lake.</title>
        <authorList>
            <person name="Subhash Y."/>
            <person name="Ramana C."/>
        </authorList>
    </citation>
    <scope>NUCLEOTIDE SEQUENCE [LARGE SCALE GENOMIC DNA]</scope>
    <source>
        <strain evidence="3 4">JC280</strain>
    </source>
</reference>
<feature type="domain" description="Pyrrolo-quinoline quinone repeat" evidence="2">
    <location>
        <begin position="645"/>
        <end position="824"/>
    </location>
</feature>
<dbReference type="InterPro" id="IPR002372">
    <property type="entry name" value="PQQ_rpt_dom"/>
</dbReference>
<dbReference type="EMBL" id="LYDR01000150">
    <property type="protein sequence ID" value="ODA28889.1"/>
    <property type="molecule type" value="Genomic_DNA"/>
</dbReference>
<dbReference type="AlphaFoldDB" id="A0A1C3E6V8"/>
<dbReference type="PANTHER" id="PTHR34512:SF30">
    <property type="entry name" value="OUTER MEMBRANE PROTEIN ASSEMBLY FACTOR BAMB"/>
    <property type="match status" value="1"/>
</dbReference>
<dbReference type="Proteomes" id="UP000094828">
    <property type="component" value="Unassembled WGS sequence"/>
</dbReference>
<evidence type="ECO:0000313" key="4">
    <source>
        <dbReference type="Proteomes" id="UP000094828"/>
    </source>
</evidence>
<organism evidence="3 4">
    <name type="scientific">Planctopirus hydrillae</name>
    <dbReference type="NCBI Taxonomy" id="1841610"/>
    <lineage>
        <taxon>Bacteria</taxon>
        <taxon>Pseudomonadati</taxon>
        <taxon>Planctomycetota</taxon>
        <taxon>Planctomycetia</taxon>
        <taxon>Planctomycetales</taxon>
        <taxon>Planctomycetaceae</taxon>
        <taxon>Planctopirus</taxon>
    </lineage>
</organism>
<dbReference type="InterPro" id="IPR015943">
    <property type="entry name" value="WD40/YVTN_repeat-like_dom_sf"/>
</dbReference>
<dbReference type="PANTHER" id="PTHR34512">
    <property type="entry name" value="CELL SURFACE PROTEIN"/>
    <property type="match status" value="1"/>
</dbReference>
<proteinExistence type="predicted"/>
<evidence type="ECO:0000259" key="2">
    <source>
        <dbReference type="Pfam" id="PF13360"/>
    </source>
</evidence>
<dbReference type="SUPFAM" id="SSF50998">
    <property type="entry name" value="Quinoprotein alcohol dehydrogenase-like"/>
    <property type="match status" value="1"/>
</dbReference>
<keyword evidence="4" id="KW-1185">Reference proteome</keyword>
<dbReference type="STRING" id="1841610.A6X21_10325"/>
<dbReference type="InterPro" id="IPR011047">
    <property type="entry name" value="Quinoprotein_ADH-like_sf"/>
</dbReference>
<dbReference type="OrthoDB" id="223176at2"/>